<comment type="caution">
    <text evidence="1">The sequence shown here is derived from an EMBL/GenBank/DDBJ whole genome shotgun (WGS) entry which is preliminary data.</text>
</comment>
<name>A0A0F9CT68_9ZZZZ</name>
<dbReference type="EMBL" id="LAZR01042715">
    <property type="protein sequence ID" value="KKL08846.1"/>
    <property type="molecule type" value="Genomic_DNA"/>
</dbReference>
<accession>A0A0F9CT68</accession>
<organism evidence="1">
    <name type="scientific">marine sediment metagenome</name>
    <dbReference type="NCBI Taxonomy" id="412755"/>
    <lineage>
        <taxon>unclassified sequences</taxon>
        <taxon>metagenomes</taxon>
        <taxon>ecological metagenomes</taxon>
    </lineage>
</organism>
<protein>
    <recommendedName>
        <fullName evidence="2">PARP catalytic domain-containing protein</fullName>
    </recommendedName>
</protein>
<gene>
    <name evidence="1" type="ORF">LCGC14_2571800</name>
</gene>
<sequence>GRKMKLFHGTSAINAKRIEKSGFAEAKSNWKVTSKKGFIYLSTAYAPFYAMNANRNGYKLALIKVSVDESCLFPDDDFLMRAMGKPVYTQTELDEIELENYQEHWIKSLEYMGNVAAYPDDIEIVGVTYFNGKNLLFRCDPSITPINYRIMGNYYKDLSEWLYQGKAIMNFKKF</sequence>
<feature type="non-terminal residue" evidence="1">
    <location>
        <position position="1"/>
    </location>
</feature>
<evidence type="ECO:0008006" key="2">
    <source>
        <dbReference type="Google" id="ProtNLM"/>
    </source>
</evidence>
<dbReference type="AlphaFoldDB" id="A0A0F9CT68"/>
<reference evidence="1" key="1">
    <citation type="journal article" date="2015" name="Nature">
        <title>Complex archaea that bridge the gap between prokaryotes and eukaryotes.</title>
        <authorList>
            <person name="Spang A."/>
            <person name="Saw J.H."/>
            <person name="Jorgensen S.L."/>
            <person name="Zaremba-Niedzwiedzka K."/>
            <person name="Martijn J."/>
            <person name="Lind A.E."/>
            <person name="van Eijk R."/>
            <person name="Schleper C."/>
            <person name="Guy L."/>
            <person name="Ettema T.J."/>
        </authorList>
    </citation>
    <scope>NUCLEOTIDE SEQUENCE</scope>
</reference>
<evidence type="ECO:0000313" key="1">
    <source>
        <dbReference type="EMBL" id="KKL08846.1"/>
    </source>
</evidence>
<proteinExistence type="predicted"/>